<comment type="caution">
    <text evidence="1">The sequence shown here is derived from an EMBL/GenBank/DDBJ whole genome shotgun (WGS) entry which is preliminary data.</text>
</comment>
<dbReference type="EMBL" id="VSSQ01013579">
    <property type="protein sequence ID" value="MPM51809.1"/>
    <property type="molecule type" value="Genomic_DNA"/>
</dbReference>
<dbReference type="AlphaFoldDB" id="A0A645AF60"/>
<proteinExistence type="predicted"/>
<name>A0A645AF60_9ZZZZ</name>
<protein>
    <submittedName>
        <fullName evidence="1">Uncharacterized protein</fullName>
    </submittedName>
</protein>
<accession>A0A645AF60</accession>
<sequence>MDDFIRNDRYLAAAKDLSQIDFNGIRLGTVTRNLVQLGHKRVEWIFIDQRDFHVVALAKYLMQGFARFYTRVTPTDDEYFCFHIFPSPLPN</sequence>
<evidence type="ECO:0000313" key="1">
    <source>
        <dbReference type="EMBL" id="MPM51809.1"/>
    </source>
</evidence>
<organism evidence="1">
    <name type="scientific">bioreactor metagenome</name>
    <dbReference type="NCBI Taxonomy" id="1076179"/>
    <lineage>
        <taxon>unclassified sequences</taxon>
        <taxon>metagenomes</taxon>
        <taxon>ecological metagenomes</taxon>
    </lineage>
</organism>
<gene>
    <name evidence="1" type="ORF">SDC9_98560</name>
</gene>
<reference evidence="1" key="1">
    <citation type="submission" date="2019-08" db="EMBL/GenBank/DDBJ databases">
        <authorList>
            <person name="Kucharzyk K."/>
            <person name="Murdoch R.W."/>
            <person name="Higgins S."/>
            <person name="Loffler F."/>
        </authorList>
    </citation>
    <scope>NUCLEOTIDE SEQUENCE</scope>
</reference>